<evidence type="ECO:0000256" key="1">
    <source>
        <dbReference type="SAM" id="MobiDB-lite"/>
    </source>
</evidence>
<proteinExistence type="predicted"/>
<accession>A0A9P6EEA5</accession>
<dbReference type="OrthoDB" id="2914220at2759"/>
<dbReference type="AlphaFoldDB" id="A0A9P6EEA5"/>
<gene>
    <name evidence="3" type="ORF">CPB83DRAFT_836623</name>
</gene>
<evidence type="ECO:0000313" key="4">
    <source>
        <dbReference type="Proteomes" id="UP000807306"/>
    </source>
</evidence>
<sequence length="223" mass="24971">MAAPQPQVNEQPTITTKSPFDDARADFVLISSDNVAFYVYSALLSLVSPVFEVMFKLPQGVEQELYEGKPFVIHLLLVWCDPRCSKRPLDEPRAILEIADKYGMEDIMELANNSLLDSKYHIKSDALRIFAIAVRFRLRTSCKRQQQKPSRFHCKNGSVAKRRGIFPLSPMTPSLNIGIAAAQPLRRRYQNLTGSGTMTPVTAAGKWESPATKIQKGDSTNAR</sequence>
<dbReference type="EMBL" id="MU157861">
    <property type="protein sequence ID" value="KAF9527460.1"/>
    <property type="molecule type" value="Genomic_DNA"/>
</dbReference>
<dbReference type="SUPFAM" id="SSF54695">
    <property type="entry name" value="POZ domain"/>
    <property type="match status" value="1"/>
</dbReference>
<keyword evidence="4" id="KW-1185">Reference proteome</keyword>
<dbReference type="InterPro" id="IPR011333">
    <property type="entry name" value="SKP1/BTB/POZ_sf"/>
</dbReference>
<feature type="region of interest" description="Disordered" evidence="1">
    <location>
        <begin position="200"/>
        <end position="223"/>
    </location>
</feature>
<protein>
    <recommendedName>
        <fullName evidence="2">BTB domain-containing protein</fullName>
    </recommendedName>
</protein>
<reference evidence="3" key="1">
    <citation type="submission" date="2020-11" db="EMBL/GenBank/DDBJ databases">
        <authorList>
            <consortium name="DOE Joint Genome Institute"/>
            <person name="Ahrendt S."/>
            <person name="Riley R."/>
            <person name="Andreopoulos W."/>
            <person name="Labutti K."/>
            <person name="Pangilinan J."/>
            <person name="Ruiz-Duenas F.J."/>
            <person name="Barrasa J.M."/>
            <person name="Sanchez-Garcia M."/>
            <person name="Camarero S."/>
            <person name="Miyauchi S."/>
            <person name="Serrano A."/>
            <person name="Linde D."/>
            <person name="Babiker R."/>
            <person name="Drula E."/>
            <person name="Ayuso-Fernandez I."/>
            <person name="Pacheco R."/>
            <person name="Padilla G."/>
            <person name="Ferreira P."/>
            <person name="Barriuso J."/>
            <person name="Kellner H."/>
            <person name="Castanera R."/>
            <person name="Alfaro M."/>
            <person name="Ramirez L."/>
            <person name="Pisabarro A.G."/>
            <person name="Kuo A."/>
            <person name="Tritt A."/>
            <person name="Lipzen A."/>
            <person name="He G."/>
            <person name="Yan M."/>
            <person name="Ng V."/>
            <person name="Cullen D."/>
            <person name="Martin F."/>
            <person name="Rosso M.-N."/>
            <person name="Henrissat B."/>
            <person name="Hibbett D."/>
            <person name="Martinez A.T."/>
            <person name="Grigoriev I.V."/>
        </authorList>
    </citation>
    <scope>NUCLEOTIDE SEQUENCE</scope>
    <source>
        <strain evidence="3">CBS 506.95</strain>
    </source>
</reference>
<feature type="domain" description="BTB" evidence="2">
    <location>
        <begin position="25"/>
        <end position="117"/>
    </location>
</feature>
<dbReference type="Pfam" id="PF00651">
    <property type="entry name" value="BTB"/>
    <property type="match status" value="1"/>
</dbReference>
<dbReference type="Proteomes" id="UP000807306">
    <property type="component" value="Unassembled WGS sequence"/>
</dbReference>
<organism evidence="3 4">
    <name type="scientific">Crepidotus variabilis</name>
    <dbReference type="NCBI Taxonomy" id="179855"/>
    <lineage>
        <taxon>Eukaryota</taxon>
        <taxon>Fungi</taxon>
        <taxon>Dikarya</taxon>
        <taxon>Basidiomycota</taxon>
        <taxon>Agaricomycotina</taxon>
        <taxon>Agaricomycetes</taxon>
        <taxon>Agaricomycetidae</taxon>
        <taxon>Agaricales</taxon>
        <taxon>Agaricineae</taxon>
        <taxon>Crepidotaceae</taxon>
        <taxon>Crepidotus</taxon>
    </lineage>
</organism>
<dbReference type="InterPro" id="IPR000210">
    <property type="entry name" value="BTB/POZ_dom"/>
</dbReference>
<comment type="caution">
    <text evidence="3">The sequence shown here is derived from an EMBL/GenBank/DDBJ whole genome shotgun (WGS) entry which is preliminary data.</text>
</comment>
<dbReference type="Gene3D" id="3.30.710.10">
    <property type="entry name" value="Potassium Channel Kv1.1, Chain A"/>
    <property type="match status" value="1"/>
</dbReference>
<evidence type="ECO:0000259" key="2">
    <source>
        <dbReference type="Pfam" id="PF00651"/>
    </source>
</evidence>
<evidence type="ECO:0000313" key="3">
    <source>
        <dbReference type="EMBL" id="KAF9527460.1"/>
    </source>
</evidence>
<name>A0A9P6EEA5_9AGAR</name>